<evidence type="ECO:0000256" key="2">
    <source>
        <dbReference type="PROSITE-ProRule" id="PRU00335"/>
    </source>
</evidence>
<sequence>MPTNPNDAVTKPRRGRRPGTSETRQAILTAAQARFAQDGYTAATIRKIAADANVDAALVMQFFGSKEELFATIMSISPAAMSRITVAFEGPEEGIGERLTRAYLELWEGPPAESDPLLGILRSAITNELAATQLREFILARLLEGIGDRLEADPQIALRAGLASTMLIGVIVGRRIIQVQLLVDEDRETIIHLVAPGIQRILAPDPATP</sequence>
<evidence type="ECO:0000259" key="4">
    <source>
        <dbReference type="PROSITE" id="PS50977"/>
    </source>
</evidence>
<evidence type="ECO:0000313" key="5">
    <source>
        <dbReference type="EMBL" id="GGF30688.1"/>
    </source>
</evidence>
<feature type="DNA-binding region" description="H-T-H motif" evidence="2">
    <location>
        <begin position="44"/>
        <end position="63"/>
    </location>
</feature>
<dbReference type="Proteomes" id="UP000598775">
    <property type="component" value="Unassembled WGS sequence"/>
</dbReference>
<keyword evidence="1 2" id="KW-0238">DNA-binding</keyword>
<keyword evidence="6" id="KW-1185">Reference proteome</keyword>
<dbReference type="SUPFAM" id="SSF46689">
    <property type="entry name" value="Homeodomain-like"/>
    <property type="match status" value="1"/>
</dbReference>
<protein>
    <submittedName>
        <fullName evidence="5">TetR family transcriptional regulator</fullName>
    </submittedName>
</protein>
<dbReference type="InterPro" id="IPR009057">
    <property type="entry name" value="Homeodomain-like_sf"/>
</dbReference>
<dbReference type="PANTHER" id="PTHR30055">
    <property type="entry name" value="HTH-TYPE TRANSCRIPTIONAL REGULATOR RUTR"/>
    <property type="match status" value="1"/>
</dbReference>
<dbReference type="GO" id="GO:0000976">
    <property type="term" value="F:transcription cis-regulatory region binding"/>
    <property type="evidence" value="ECO:0007669"/>
    <property type="project" value="TreeGrafter"/>
</dbReference>
<feature type="domain" description="HTH tetR-type" evidence="4">
    <location>
        <begin position="21"/>
        <end position="81"/>
    </location>
</feature>
<accession>A0A917B9I1</accession>
<name>A0A917B9I1_9MICO</name>
<dbReference type="InterPro" id="IPR050109">
    <property type="entry name" value="HTH-type_TetR-like_transc_reg"/>
</dbReference>
<dbReference type="GO" id="GO:0003700">
    <property type="term" value="F:DNA-binding transcription factor activity"/>
    <property type="evidence" value="ECO:0007669"/>
    <property type="project" value="TreeGrafter"/>
</dbReference>
<dbReference type="InterPro" id="IPR036271">
    <property type="entry name" value="Tet_transcr_reg_TetR-rel_C_sf"/>
</dbReference>
<evidence type="ECO:0000313" key="6">
    <source>
        <dbReference type="Proteomes" id="UP000598775"/>
    </source>
</evidence>
<organism evidence="5 6">
    <name type="scientific">Subtercola lobariae</name>
    <dbReference type="NCBI Taxonomy" id="1588641"/>
    <lineage>
        <taxon>Bacteria</taxon>
        <taxon>Bacillati</taxon>
        <taxon>Actinomycetota</taxon>
        <taxon>Actinomycetes</taxon>
        <taxon>Micrococcales</taxon>
        <taxon>Microbacteriaceae</taxon>
        <taxon>Subtercola</taxon>
    </lineage>
</organism>
<evidence type="ECO:0000256" key="1">
    <source>
        <dbReference type="ARBA" id="ARBA00023125"/>
    </source>
</evidence>
<dbReference type="Pfam" id="PF00440">
    <property type="entry name" value="TetR_N"/>
    <property type="match status" value="1"/>
</dbReference>
<dbReference type="AlphaFoldDB" id="A0A917B9I1"/>
<evidence type="ECO:0000256" key="3">
    <source>
        <dbReference type="SAM" id="MobiDB-lite"/>
    </source>
</evidence>
<dbReference type="Pfam" id="PF17920">
    <property type="entry name" value="TetR_C_16"/>
    <property type="match status" value="1"/>
</dbReference>
<gene>
    <name evidence="5" type="ORF">GCM10011399_24920</name>
</gene>
<feature type="region of interest" description="Disordered" evidence="3">
    <location>
        <begin position="1"/>
        <end position="22"/>
    </location>
</feature>
<dbReference type="RefSeq" id="WP_188678738.1">
    <property type="nucleotide sequence ID" value="NZ_BMGP01000004.1"/>
</dbReference>
<dbReference type="PRINTS" id="PR00455">
    <property type="entry name" value="HTHTETR"/>
</dbReference>
<dbReference type="Gene3D" id="1.10.357.10">
    <property type="entry name" value="Tetracycline Repressor, domain 2"/>
    <property type="match status" value="1"/>
</dbReference>
<comment type="caution">
    <text evidence="5">The sequence shown here is derived from an EMBL/GenBank/DDBJ whole genome shotgun (WGS) entry which is preliminary data.</text>
</comment>
<dbReference type="InterPro" id="IPR041678">
    <property type="entry name" value="TetR_C_16"/>
</dbReference>
<reference evidence="5 6" key="1">
    <citation type="journal article" date="2014" name="Int. J. Syst. Evol. Microbiol.">
        <title>Complete genome sequence of Corynebacterium casei LMG S-19264T (=DSM 44701T), isolated from a smear-ripened cheese.</title>
        <authorList>
            <consortium name="US DOE Joint Genome Institute (JGI-PGF)"/>
            <person name="Walter F."/>
            <person name="Albersmeier A."/>
            <person name="Kalinowski J."/>
            <person name="Ruckert C."/>
        </authorList>
    </citation>
    <scope>NUCLEOTIDE SEQUENCE [LARGE SCALE GENOMIC DNA]</scope>
    <source>
        <strain evidence="5 6">CGMCC 1.12976</strain>
    </source>
</reference>
<dbReference type="InterPro" id="IPR001647">
    <property type="entry name" value="HTH_TetR"/>
</dbReference>
<dbReference type="PANTHER" id="PTHR30055:SF235">
    <property type="entry name" value="TRANSCRIPTIONAL REGULATORY PROTEIN"/>
    <property type="match status" value="1"/>
</dbReference>
<dbReference type="PROSITE" id="PS50977">
    <property type="entry name" value="HTH_TETR_2"/>
    <property type="match status" value="1"/>
</dbReference>
<proteinExistence type="predicted"/>
<dbReference type="SUPFAM" id="SSF48498">
    <property type="entry name" value="Tetracyclin repressor-like, C-terminal domain"/>
    <property type="match status" value="1"/>
</dbReference>
<dbReference type="Gene3D" id="1.10.10.60">
    <property type="entry name" value="Homeodomain-like"/>
    <property type="match status" value="1"/>
</dbReference>
<dbReference type="EMBL" id="BMGP01000004">
    <property type="protein sequence ID" value="GGF30688.1"/>
    <property type="molecule type" value="Genomic_DNA"/>
</dbReference>